<dbReference type="InterPro" id="IPR029063">
    <property type="entry name" value="SAM-dependent_MTases_sf"/>
</dbReference>
<keyword evidence="2" id="KW-1185">Reference proteome</keyword>
<keyword evidence="1" id="KW-0489">Methyltransferase</keyword>
<keyword evidence="1" id="KW-0808">Transferase</keyword>
<dbReference type="GO" id="GO:0008168">
    <property type="term" value="F:methyltransferase activity"/>
    <property type="evidence" value="ECO:0007669"/>
    <property type="project" value="UniProtKB-KW"/>
</dbReference>
<dbReference type="GO" id="GO:0032259">
    <property type="term" value="P:methylation"/>
    <property type="evidence" value="ECO:0007669"/>
    <property type="project" value="UniProtKB-KW"/>
</dbReference>
<reference evidence="1 2" key="1">
    <citation type="submission" date="2020-07" db="EMBL/GenBank/DDBJ databases">
        <title>Complete genome sequence for Sandaracinobacter sp. M6.</title>
        <authorList>
            <person name="Tang Y."/>
            <person name="Liu Q."/>
            <person name="Guo Z."/>
            <person name="Lei P."/>
            <person name="Huang B."/>
        </authorList>
    </citation>
    <scope>NUCLEOTIDE SEQUENCE [LARGE SCALE GENOMIC DNA]</scope>
    <source>
        <strain evidence="1 2">M6</strain>
    </source>
</reference>
<dbReference type="Pfam" id="PF13489">
    <property type="entry name" value="Methyltransf_23"/>
    <property type="match status" value="1"/>
</dbReference>
<protein>
    <submittedName>
        <fullName evidence="1">Class I SAM-dependent methyltransferase</fullName>
    </submittedName>
</protein>
<dbReference type="SUPFAM" id="SSF53335">
    <property type="entry name" value="S-adenosyl-L-methionine-dependent methyltransferases"/>
    <property type="match status" value="1"/>
</dbReference>
<gene>
    <name evidence="1" type="ORF">H3309_05405</name>
</gene>
<dbReference type="Gene3D" id="3.40.50.150">
    <property type="entry name" value="Vaccinia Virus protein VP39"/>
    <property type="match status" value="1"/>
</dbReference>
<sequence length="280" mass="31106">MTHICKICGSTRLSFAFAETDPASGHRHESWQCANCGCQQTVGDIPQVSPDYVRLTADNLDAQHRYTQFEAKQNAFEQWRALLAERQVRGGNLLDIGCGVGSFLDVAREQGFETFGFDASAAHADAARTRHDKVRNATSFRDYEMLLGHPVPPLDAITMWDVFEHIRDPSALLAEVREALAPGGLFFVSVPARGLNRLKVRLASLRGRTPGLVPWEHVYYHTPQSLGMIFERNGLRVLDIAGVVPYCRPPSPAEHARRIIQGLISQSPFAVQIYALAQRA</sequence>
<accession>A0A7G5IKL7</accession>
<evidence type="ECO:0000313" key="2">
    <source>
        <dbReference type="Proteomes" id="UP000515292"/>
    </source>
</evidence>
<proteinExistence type="predicted"/>
<dbReference type="RefSeq" id="WP_182297732.1">
    <property type="nucleotide sequence ID" value="NZ_CP059851.1"/>
</dbReference>
<name>A0A7G5IKL7_9SPHN</name>
<dbReference type="PANTHER" id="PTHR43861:SF6">
    <property type="entry name" value="METHYLTRANSFERASE TYPE 11"/>
    <property type="match status" value="1"/>
</dbReference>
<evidence type="ECO:0000313" key="1">
    <source>
        <dbReference type="EMBL" id="QMW23909.1"/>
    </source>
</evidence>
<dbReference type="Proteomes" id="UP000515292">
    <property type="component" value="Chromosome"/>
</dbReference>
<dbReference type="EMBL" id="CP059851">
    <property type="protein sequence ID" value="QMW23909.1"/>
    <property type="molecule type" value="Genomic_DNA"/>
</dbReference>
<dbReference type="CDD" id="cd02440">
    <property type="entry name" value="AdoMet_MTases"/>
    <property type="match status" value="1"/>
</dbReference>
<dbReference type="KEGG" id="sand:H3309_05405"/>
<dbReference type="PANTHER" id="PTHR43861">
    <property type="entry name" value="TRANS-ACONITATE 2-METHYLTRANSFERASE-RELATED"/>
    <property type="match status" value="1"/>
</dbReference>
<organism evidence="1 2">
    <name type="scientific">Sandaracinobacteroides saxicola</name>
    <dbReference type="NCBI Taxonomy" id="2759707"/>
    <lineage>
        <taxon>Bacteria</taxon>
        <taxon>Pseudomonadati</taxon>
        <taxon>Pseudomonadota</taxon>
        <taxon>Alphaproteobacteria</taxon>
        <taxon>Sphingomonadales</taxon>
        <taxon>Sphingosinicellaceae</taxon>
        <taxon>Sandaracinobacteroides</taxon>
    </lineage>
</organism>
<dbReference type="AlphaFoldDB" id="A0A7G5IKL7"/>